<keyword evidence="1" id="KW-0472">Membrane</keyword>
<accession>A0A151WQP8</accession>
<gene>
    <name evidence="2" type="ORF">ALC60_10686</name>
</gene>
<dbReference type="AlphaFoldDB" id="A0A151WQP8"/>
<keyword evidence="1" id="KW-0812">Transmembrane</keyword>
<evidence type="ECO:0000256" key="1">
    <source>
        <dbReference type="SAM" id="Phobius"/>
    </source>
</evidence>
<dbReference type="Proteomes" id="UP000075809">
    <property type="component" value="Unassembled WGS sequence"/>
</dbReference>
<keyword evidence="3" id="KW-1185">Reference proteome</keyword>
<reference evidence="2 3" key="1">
    <citation type="submission" date="2015-09" db="EMBL/GenBank/DDBJ databases">
        <title>Trachymyrmex zeteki WGS genome.</title>
        <authorList>
            <person name="Nygaard S."/>
            <person name="Hu H."/>
            <person name="Boomsma J."/>
            <person name="Zhang G."/>
        </authorList>
    </citation>
    <scope>NUCLEOTIDE SEQUENCE [LARGE SCALE GENOMIC DNA]</scope>
    <source>
        <strain evidence="2">Tzet28-1</strain>
        <tissue evidence="2">Whole body</tissue>
    </source>
</reference>
<keyword evidence="1" id="KW-1133">Transmembrane helix</keyword>
<evidence type="ECO:0000313" key="3">
    <source>
        <dbReference type="Proteomes" id="UP000075809"/>
    </source>
</evidence>
<proteinExistence type="predicted"/>
<protein>
    <submittedName>
        <fullName evidence="2">Uncharacterized protein</fullName>
    </submittedName>
</protein>
<evidence type="ECO:0000313" key="2">
    <source>
        <dbReference type="EMBL" id="KYQ50232.1"/>
    </source>
</evidence>
<feature type="transmembrane region" description="Helical" evidence="1">
    <location>
        <begin position="33"/>
        <end position="51"/>
    </location>
</feature>
<sequence length="366" mass="41254">MARDSRRADPRRVVTVNGGGGGGDGGATVRCKLELILLTLLLTIIIPAAYAESQVWIRVQVSLELVIFSFFSECSTGREGTDKKTLKLLLVRHFAKSMMCTIYHINAEDDIGRWHNSVDIRDVSVANYPNYTLHKSTASSPPTTANKAFLAAGGHGDATMHRDRSKKAYVKAMGNDAVHLRVMYVLRVRRSALDIDLYNIKNNIYCVRFIINMAKVNMPNVYRTCPLVPVLICARTFNTSYDKWSVLLRPFTTVTSRVRHLKMDSRDSAVKSGQKGTNVSKSVVRSQMDAISFTPLSRTFVKTFTNSLRLSQVDERSFSHPFRKTDLVSAKGRTSYRMKRGKEYEGNGKADGDFYRQLVRSRLYDI</sequence>
<dbReference type="EMBL" id="KQ982815">
    <property type="protein sequence ID" value="KYQ50232.1"/>
    <property type="molecule type" value="Genomic_DNA"/>
</dbReference>
<name>A0A151WQP8_9HYME</name>
<organism evidence="2 3">
    <name type="scientific">Mycetomoellerius zeteki</name>
    <dbReference type="NCBI Taxonomy" id="64791"/>
    <lineage>
        <taxon>Eukaryota</taxon>
        <taxon>Metazoa</taxon>
        <taxon>Ecdysozoa</taxon>
        <taxon>Arthropoda</taxon>
        <taxon>Hexapoda</taxon>
        <taxon>Insecta</taxon>
        <taxon>Pterygota</taxon>
        <taxon>Neoptera</taxon>
        <taxon>Endopterygota</taxon>
        <taxon>Hymenoptera</taxon>
        <taxon>Apocrita</taxon>
        <taxon>Aculeata</taxon>
        <taxon>Formicoidea</taxon>
        <taxon>Formicidae</taxon>
        <taxon>Myrmicinae</taxon>
        <taxon>Mycetomoellerius</taxon>
    </lineage>
</organism>